<protein>
    <submittedName>
        <fullName evidence="10">ABC transporter permease</fullName>
    </submittedName>
</protein>
<evidence type="ECO:0000256" key="5">
    <source>
        <dbReference type="ARBA" id="ARBA00022692"/>
    </source>
</evidence>
<feature type="transmembrane region" description="Helical" evidence="8">
    <location>
        <begin position="464"/>
        <end position="488"/>
    </location>
</feature>
<dbReference type="PANTHER" id="PTHR43357:SF4">
    <property type="entry name" value="INNER MEMBRANE ABC TRANSPORTER PERMEASE PROTEIN YDCV"/>
    <property type="match status" value="1"/>
</dbReference>
<feature type="transmembrane region" description="Helical" evidence="8">
    <location>
        <begin position="228"/>
        <end position="250"/>
    </location>
</feature>
<keyword evidence="7 8" id="KW-0472">Membrane</keyword>
<feature type="transmembrane region" description="Helical" evidence="8">
    <location>
        <begin position="60"/>
        <end position="79"/>
    </location>
</feature>
<evidence type="ECO:0000256" key="3">
    <source>
        <dbReference type="ARBA" id="ARBA00022475"/>
    </source>
</evidence>
<dbReference type="PANTHER" id="PTHR43357">
    <property type="entry name" value="INNER MEMBRANE ABC TRANSPORTER PERMEASE PROTEIN YDCV"/>
    <property type="match status" value="1"/>
</dbReference>
<dbReference type="EMBL" id="JBIAUT010000005">
    <property type="protein sequence ID" value="MFF4218085.1"/>
    <property type="molecule type" value="Genomic_DNA"/>
</dbReference>
<feature type="transmembrane region" description="Helical" evidence="8">
    <location>
        <begin position="131"/>
        <end position="150"/>
    </location>
</feature>
<comment type="similarity">
    <text evidence="8">Belongs to the binding-protein-dependent transport system permease family.</text>
</comment>
<keyword evidence="6 8" id="KW-1133">Transmembrane helix</keyword>
<feature type="transmembrane region" description="Helical" evidence="8">
    <location>
        <begin position="508"/>
        <end position="531"/>
    </location>
</feature>
<keyword evidence="4" id="KW-0997">Cell inner membrane</keyword>
<feature type="domain" description="ABC transmembrane type-1" evidence="9">
    <location>
        <begin position="53"/>
        <end position="249"/>
    </location>
</feature>
<feature type="transmembrane region" description="Helical" evidence="8">
    <location>
        <begin position="91"/>
        <end position="111"/>
    </location>
</feature>
<feature type="transmembrane region" description="Helical" evidence="8">
    <location>
        <begin position="280"/>
        <end position="303"/>
    </location>
</feature>
<accession>A0ABW6TZT0</accession>
<keyword evidence="5 8" id="KW-0812">Transmembrane</keyword>
<dbReference type="PROSITE" id="PS50928">
    <property type="entry name" value="ABC_TM1"/>
    <property type="match status" value="2"/>
</dbReference>
<dbReference type="Pfam" id="PF00528">
    <property type="entry name" value="BPD_transp_1"/>
    <property type="match status" value="1"/>
</dbReference>
<dbReference type="InterPro" id="IPR000515">
    <property type="entry name" value="MetI-like"/>
</dbReference>
<dbReference type="Proteomes" id="UP001602123">
    <property type="component" value="Unassembled WGS sequence"/>
</dbReference>
<keyword evidence="3" id="KW-1003">Cell membrane</keyword>
<feature type="transmembrane region" description="Helical" evidence="8">
    <location>
        <begin position="182"/>
        <end position="208"/>
    </location>
</feature>
<evidence type="ECO:0000256" key="4">
    <source>
        <dbReference type="ARBA" id="ARBA00022519"/>
    </source>
</evidence>
<feature type="transmembrane region" description="Helical" evidence="8">
    <location>
        <begin position="342"/>
        <end position="364"/>
    </location>
</feature>
<name>A0ABW6TZT0_9ACTN</name>
<organism evidence="10 11">
    <name type="scientific">Streptomyces nondiastaticus</name>
    <dbReference type="NCBI Taxonomy" id="3154512"/>
    <lineage>
        <taxon>Bacteria</taxon>
        <taxon>Bacillati</taxon>
        <taxon>Actinomycetota</taxon>
        <taxon>Actinomycetes</taxon>
        <taxon>Kitasatosporales</taxon>
        <taxon>Streptomycetaceae</taxon>
        <taxon>Streptomyces</taxon>
    </lineage>
</organism>
<proteinExistence type="inferred from homology"/>
<dbReference type="InterPro" id="IPR035906">
    <property type="entry name" value="MetI-like_sf"/>
</dbReference>
<comment type="subcellular location">
    <subcellularLocation>
        <location evidence="1">Cell inner membrane</location>
        <topology evidence="1">Multi-pass membrane protein</topology>
    </subcellularLocation>
    <subcellularLocation>
        <location evidence="8">Cell membrane</location>
        <topology evidence="8">Multi-pass membrane protein</topology>
    </subcellularLocation>
</comment>
<evidence type="ECO:0000259" key="9">
    <source>
        <dbReference type="PROSITE" id="PS50928"/>
    </source>
</evidence>
<dbReference type="Gene3D" id="1.10.3720.10">
    <property type="entry name" value="MetI-like"/>
    <property type="match status" value="2"/>
</dbReference>
<evidence type="ECO:0000256" key="6">
    <source>
        <dbReference type="ARBA" id="ARBA00022989"/>
    </source>
</evidence>
<evidence type="ECO:0000256" key="7">
    <source>
        <dbReference type="ARBA" id="ARBA00023136"/>
    </source>
</evidence>
<evidence type="ECO:0000256" key="1">
    <source>
        <dbReference type="ARBA" id="ARBA00004429"/>
    </source>
</evidence>
<evidence type="ECO:0000313" key="10">
    <source>
        <dbReference type="EMBL" id="MFF4218085.1"/>
    </source>
</evidence>
<feature type="transmembrane region" description="Helical" evidence="8">
    <location>
        <begin position="409"/>
        <end position="431"/>
    </location>
</feature>
<gene>
    <name evidence="10" type="ORF">ACFYZM_17645</name>
</gene>
<feature type="transmembrane region" description="Helical" evidence="8">
    <location>
        <begin position="376"/>
        <end position="397"/>
    </location>
</feature>
<dbReference type="RefSeq" id="WP_388627909.1">
    <property type="nucleotide sequence ID" value="NZ_JBIAUT010000005.1"/>
</dbReference>
<dbReference type="CDD" id="cd06261">
    <property type="entry name" value="TM_PBP2"/>
    <property type="match status" value="2"/>
</dbReference>
<evidence type="ECO:0000313" key="11">
    <source>
        <dbReference type="Proteomes" id="UP001602123"/>
    </source>
</evidence>
<comment type="caution">
    <text evidence="10">The sequence shown here is derived from an EMBL/GenBank/DDBJ whole genome shotgun (WGS) entry which is preliminary data.</text>
</comment>
<feature type="domain" description="ABC transmembrane type-1" evidence="9">
    <location>
        <begin position="338"/>
        <end position="531"/>
    </location>
</feature>
<keyword evidence="11" id="KW-1185">Reference proteome</keyword>
<keyword evidence="2 8" id="KW-0813">Transport</keyword>
<evidence type="ECO:0000256" key="8">
    <source>
        <dbReference type="RuleBase" id="RU363032"/>
    </source>
</evidence>
<dbReference type="SUPFAM" id="SSF161098">
    <property type="entry name" value="MetI-like"/>
    <property type="match status" value="2"/>
</dbReference>
<reference evidence="10 11" key="1">
    <citation type="submission" date="2024-10" db="EMBL/GenBank/DDBJ databases">
        <title>The Natural Products Discovery Center: Release of the First 8490 Sequenced Strains for Exploring Actinobacteria Biosynthetic Diversity.</title>
        <authorList>
            <person name="Kalkreuter E."/>
            <person name="Kautsar S.A."/>
            <person name="Yang D."/>
            <person name="Bader C.D."/>
            <person name="Teijaro C.N."/>
            <person name="Fluegel L."/>
            <person name="Davis C.M."/>
            <person name="Simpson J.R."/>
            <person name="Lauterbach L."/>
            <person name="Steele A.D."/>
            <person name="Gui C."/>
            <person name="Meng S."/>
            <person name="Li G."/>
            <person name="Viehrig K."/>
            <person name="Ye F."/>
            <person name="Su P."/>
            <person name="Kiefer A.F."/>
            <person name="Nichols A."/>
            <person name="Cepeda A.J."/>
            <person name="Yan W."/>
            <person name="Fan B."/>
            <person name="Jiang Y."/>
            <person name="Adhikari A."/>
            <person name="Zheng C.-J."/>
            <person name="Schuster L."/>
            <person name="Cowan T.M."/>
            <person name="Smanski M.J."/>
            <person name="Chevrette M.G."/>
            <person name="De Carvalho L.P.S."/>
            <person name="Shen B."/>
        </authorList>
    </citation>
    <scope>NUCLEOTIDE SEQUENCE [LARGE SCALE GENOMIC DNA]</scope>
    <source>
        <strain evidence="10 11">NPDC001650</strain>
    </source>
</reference>
<sequence length="542" mass="57527">MRLGLMALPLAFFGVFFAYPVAAIVSRGLKDGGQWQFARVGEVLTDPAIGHVLWFTTWQAAVSTALTLALALPGAYAFARFDFPGKRMLRAVVTVPFVLPTVVVGSAFLALLGRGGLLDEWWGVRLDTTVWAILIAHVFFNYAVVVRTVGGLWAQLDPRQEEAARVLGAGRFTAWRRVTLPALAPAVAAAALMVFLFTFTSFGVVQILGGPRYATLEVEIYQQTAQMLDLPTAAVLTLVQFVAVAALLAVHSWTVRRREATLRLVDPARTARRPRGAGQWAFLASVLAVVAVLILAPLVVLVLRSFEGPDGYGLAFYRALASADGNAGTFVVAPLEAIGNSLAYGLAATVIAVVVGGLAAAALTRREGRLVRGFDALLMLPLGTSAVTVGFGFLISLDEPPLDLRASWVLVPLAQALVGVPFVVRTVLPVLRAVDARLREAAAVLGASPLRAWREVDLPLVGKALGVAAGFAFAVSLGEFGATVFIARPDSPTLPVAVARLLGRPGELTYGQAMALSTILMLVCAAALLVLERVRTDRTGEF</sequence>
<evidence type="ECO:0000256" key="2">
    <source>
        <dbReference type="ARBA" id="ARBA00022448"/>
    </source>
</evidence>